<dbReference type="Gene3D" id="1.10.10.10">
    <property type="entry name" value="Winged helix-like DNA-binding domain superfamily/Winged helix DNA-binding domain"/>
    <property type="match status" value="1"/>
</dbReference>
<evidence type="ECO:0000313" key="3">
    <source>
        <dbReference type="Proteomes" id="UP000886998"/>
    </source>
</evidence>
<gene>
    <name evidence="2" type="primary">NCL1_14638</name>
    <name evidence="2" type="ORF">TNIN_19921</name>
</gene>
<dbReference type="EMBL" id="BMAV01019500">
    <property type="protein sequence ID" value="GFY72537.1"/>
    <property type="molecule type" value="Genomic_DNA"/>
</dbReference>
<dbReference type="OrthoDB" id="6437005at2759"/>
<dbReference type="GO" id="GO:0000976">
    <property type="term" value="F:transcription cis-regulatory region binding"/>
    <property type="evidence" value="ECO:0007669"/>
    <property type="project" value="InterPro"/>
</dbReference>
<name>A0A8X6YIC3_9ARAC</name>
<feature type="domain" description="IRF tryptophan pentad repeat" evidence="1">
    <location>
        <begin position="1"/>
        <end position="74"/>
    </location>
</feature>
<dbReference type="InterPro" id="IPR001346">
    <property type="entry name" value="Interferon_reg_fact_DNA-bd_dom"/>
</dbReference>
<keyword evidence="3" id="KW-1185">Reference proteome</keyword>
<dbReference type="AlphaFoldDB" id="A0A8X6YIC3"/>
<organism evidence="2 3">
    <name type="scientific">Trichonephila inaurata madagascariensis</name>
    <dbReference type="NCBI Taxonomy" id="2747483"/>
    <lineage>
        <taxon>Eukaryota</taxon>
        <taxon>Metazoa</taxon>
        <taxon>Ecdysozoa</taxon>
        <taxon>Arthropoda</taxon>
        <taxon>Chelicerata</taxon>
        <taxon>Arachnida</taxon>
        <taxon>Araneae</taxon>
        <taxon>Araneomorphae</taxon>
        <taxon>Entelegynae</taxon>
        <taxon>Araneoidea</taxon>
        <taxon>Nephilidae</taxon>
        <taxon>Trichonephila</taxon>
        <taxon>Trichonephila inaurata</taxon>
    </lineage>
</organism>
<evidence type="ECO:0000313" key="2">
    <source>
        <dbReference type="EMBL" id="GFY72537.1"/>
    </source>
</evidence>
<dbReference type="Proteomes" id="UP000886998">
    <property type="component" value="Unassembled WGS sequence"/>
</dbReference>
<sequence length="250" mass="28753">MQWNHKAACDWKESDAAVFAEWDKHKGHYKPDDKEYFPKSKQRFRAVLYKFINSGYIKELKSKDRNIKIYCIDSKETIPSSYSAKTKKAEDINDRISEKITATDPEEVMMDLSSITNNHEFECKDIFYGYPNGVTGVVVTESEEQVVNDNDENNVLISQLSCNNILNASEQCNTIHITLFDLNGTVSKNENYSKQSSFSYSSHLFDQSRGVMWSDASDKADLLDEGIENQKLIEETPDFCIPHAFLWKSH</sequence>
<dbReference type="SUPFAM" id="SSF46785">
    <property type="entry name" value="Winged helix' DNA-binding domain"/>
    <property type="match status" value="1"/>
</dbReference>
<evidence type="ECO:0000259" key="1">
    <source>
        <dbReference type="PROSITE" id="PS51507"/>
    </source>
</evidence>
<dbReference type="GO" id="GO:0007155">
    <property type="term" value="P:cell adhesion"/>
    <property type="evidence" value="ECO:0007669"/>
    <property type="project" value="InterPro"/>
</dbReference>
<dbReference type="InterPro" id="IPR036388">
    <property type="entry name" value="WH-like_DNA-bd_sf"/>
</dbReference>
<accession>A0A8X6YIC3</accession>
<dbReference type="InterPro" id="IPR036390">
    <property type="entry name" value="WH_DNA-bd_sf"/>
</dbReference>
<dbReference type="Pfam" id="PF00605">
    <property type="entry name" value="IRF"/>
    <property type="match status" value="1"/>
</dbReference>
<proteinExistence type="predicted"/>
<reference evidence="2" key="1">
    <citation type="submission" date="2020-08" db="EMBL/GenBank/DDBJ databases">
        <title>Multicomponent nature underlies the extraordinary mechanical properties of spider dragline silk.</title>
        <authorList>
            <person name="Kono N."/>
            <person name="Nakamura H."/>
            <person name="Mori M."/>
            <person name="Yoshida Y."/>
            <person name="Ohtoshi R."/>
            <person name="Malay A.D."/>
            <person name="Moran D.A.P."/>
            <person name="Tomita M."/>
            <person name="Numata K."/>
            <person name="Arakawa K."/>
        </authorList>
    </citation>
    <scope>NUCLEOTIDE SEQUENCE</scope>
</reference>
<dbReference type="PROSITE" id="PS51507">
    <property type="entry name" value="IRF_2"/>
    <property type="match status" value="1"/>
</dbReference>
<protein>
    <submittedName>
        <fullName evidence="2">Interferon regulatory factor 2</fullName>
    </submittedName>
</protein>
<comment type="caution">
    <text evidence="2">The sequence shown here is derived from an EMBL/GenBank/DDBJ whole genome shotgun (WGS) entry which is preliminary data.</text>
</comment>